<dbReference type="InterPro" id="IPR049552">
    <property type="entry name" value="PKS_DH_N"/>
</dbReference>
<dbReference type="GO" id="GO:0004315">
    <property type="term" value="F:3-oxoacyl-[acyl-carrier-protein] synthase activity"/>
    <property type="evidence" value="ECO:0007669"/>
    <property type="project" value="InterPro"/>
</dbReference>
<dbReference type="SMART" id="SM00823">
    <property type="entry name" value="PKS_PP"/>
    <property type="match status" value="1"/>
</dbReference>
<dbReference type="Gene3D" id="3.40.50.720">
    <property type="entry name" value="NAD(P)-binding Rossmann-like Domain"/>
    <property type="match status" value="1"/>
</dbReference>
<dbReference type="Gene3D" id="3.30.70.250">
    <property type="entry name" value="Malonyl-CoA ACP transacylase, ACP-binding"/>
    <property type="match status" value="1"/>
</dbReference>
<dbReference type="InterPro" id="IPR001227">
    <property type="entry name" value="Ac_transferase_dom_sf"/>
</dbReference>
<dbReference type="CDD" id="cd08953">
    <property type="entry name" value="KR_2_SDR_x"/>
    <property type="match status" value="1"/>
</dbReference>
<feature type="active site" description="Proton acceptor; for dehydratase activity" evidence="9">
    <location>
        <position position="1356"/>
    </location>
</feature>
<dbReference type="SUPFAM" id="SSF47336">
    <property type="entry name" value="ACP-like"/>
    <property type="match status" value="1"/>
</dbReference>
<dbReference type="Pfam" id="PF14765">
    <property type="entry name" value="PS-DH"/>
    <property type="match status" value="1"/>
</dbReference>
<dbReference type="SUPFAM" id="SSF51735">
    <property type="entry name" value="NAD(P)-binding Rossmann-fold domains"/>
    <property type="match status" value="2"/>
</dbReference>
<evidence type="ECO:0008006" key="16">
    <source>
        <dbReference type="Google" id="ProtNLM"/>
    </source>
</evidence>
<dbReference type="InterPro" id="IPR036291">
    <property type="entry name" value="NAD(P)-bd_dom_sf"/>
</dbReference>
<keyword evidence="3" id="KW-0597">Phosphoprotein</keyword>
<evidence type="ECO:0000313" key="15">
    <source>
        <dbReference type="Proteomes" id="UP001165136"/>
    </source>
</evidence>
<dbReference type="InterPro" id="IPR016039">
    <property type="entry name" value="Thiolase-like"/>
</dbReference>
<dbReference type="SMART" id="SM00822">
    <property type="entry name" value="PKS_KR"/>
    <property type="match status" value="1"/>
</dbReference>
<sequence>MTSSESGTAGAAAGIEPIAIIGMAARVPGARNVRQFWRNLADGVESVRRFSREEQVAAGVPEHLVDDPNFVPAAPVLDDVEYFDAAFFGMTSREAQLSDPQQRLFLELAHTALEDGGYDPARYDGQIGVYGGMGNEDYRWRHLRSNPKIMASSGALSVSLGSSSDFLATFTSYKLNLRGPSFTVLTACSTSLVALHLACESLRNGECDMALAGGVCIELPLGAGYLATEGGVLAVDGHCCPFDAEATGTLWGSGGGVLLIKRLSDALTDGDDVRAVILGDAINNDGATKVGFTAPSVEGQAEVIAQALGMAGVDPRTVGYVEAHGTATALGDPIEVAALTSVFGADTDEHGWCAIGSVKSNVGHLSQGAGVAGVIKAVLAMQHGLIPPTLHFEHPNPRLDLPNSPFYVNSTLSKWDAEGAPRRAGVSSFGMGGTNAHIVLEEPPSLDEPRTHRRPASLLRLSARSETALAAMLDQLAGHLTDHPELDLADVAHTLRVGRARHAHRVAVVAGDPADAVLALRDRKRRQPGIAGTEPPKVAFLLSGQGSQYAGMAAELYEHEPVFRSAVDECLAAFGEVGTTVRIALLTTGEQRAAAEEALRGTDITQPALFAVEYALAQLWFSWGVRPQAMVGHSIGELVAATLAGVFSLADAARLVVTRGRLMQAMPPGAMLAVRADEYDVAGMLPEGLSIATVNGPGTCVAAGATELVDAFAERLKERGIGAKRLKTSHAFHSPTMEPVLEEFAAAVAAVPRHEPRMPFLSNVTGTWITAEQATDPHYWARQVRETVRFGQCVATMLADGAWALVECGPGKQLIGLARMQLPRGNKDALPPLPSLPAQGEKARALDLLYTTAGRLWTVGVDLSDDSCGAPGKRVSLPTYPYERKYFWIDPAPVNAEPEPPARTGPLPLDEWFSVPTWRQSIVPAPADAPGRYLVLGTAPEIVTALRDAGAEVIEADDRRDYPALIAELGAGLPAHIVHARTLAPADDVMAAQDNGFFDLLALVKALAAAGIEDKLHLDVLTRGTQDVTGHDLVNPEHATVAGIVKVVPLEIPTLSVRHIDLDPAGGSRAHRDVDAEIRRAPGDEIVALRGSRRWVPDTESVPLPPVDDALRDEGVYLITGGLGGIGITLAEHLGRQHRAKLVLLSRSGLPPREEWDDHLGPDRVGRAIAAIRRTEQAGGQVLVAAADVTDVAALRSVREQALARFGRIDGIVHAAGVPGGGMAEVKERDVALRVLAPKLAGTSALRAAFGDLSLDFVVLCSSVTALAGGFGQVDYCAANAFLDAYARAADGWPARVVSVNWGGWLEVGMAAESGAPAVLGGRAGTPMTHPILRTAHDTWCEGVISPDTHWVLAEHRISGVPVMPGAAYLEIARAAAERLLPGSGSVELHDVAFVEPLSVPDHTSVRLRVDVAGDEFTISSTAGGPARTHVRGTVTRVAPGMEATVDIAAVRNRCEQRQVAGSMMDSRLTPGADGPPVLGFGDRWRSLENLYVGKDEELAHLAAPGQVAGELADWVLHPALLDMATSFGTPGQGAYLPFAYGKVTVRGPIPAAAWSHLRYRGTGAEVVTADVSVVDADGRELLSVTELVLRRVDIGAMTTTVHEASGERVPDEIGIRPAEGVEAFRRVLGTDSGPQLVVSVKPLAEVFARTAGLTTDSISDAAVEDTMERPQRIAGSDYVPPSTELEAKLAALWQEVLGADQVGAEDDFFDLGGNSLVAVQLIAQVRSELGVKLPMQTLFEGATVARMAARVEQVRAAEPPAEPAPASTIKRLARNE</sequence>
<dbReference type="SUPFAM" id="SSF55048">
    <property type="entry name" value="Probable ACP-binding domain of malonyl-CoA ACP transacylase"/>
    <property type="match status" value="1"/>
</dbReference>
<feature type="domain" description="Ketosynthase family 3 (KS3)" evidence="12">
    <location>
        <begin position="15"/>
        <end position="442"/>
    </location>
</feature>
<dbReference type="InterPro" id="IPR029058">
    <property type="entry name" value="AB_hydrolase_fold"/>
</dbReference>
<dbReference type="Gene3D" id="3.40.366.10">
    <property type="entry name" value="Malonyl-Coenzyme A Acyl Carrier Protein, domain 2"/>
    <property type="match status" value="1"/>
</dbReference>
<accession>A0A9W6RA16</accession>
<dbReference type="InterPro" id="IPR049551">
    <property type="entry name" value="PKS_DH_C"/>
</dbReference>
<keyword evidence="5" id="KW-0276">Fatty acid metabolism</keyword>
<evidence type="ECO:0000256" key="1">
    <source>
        <dbReference type="ARBA" id="ARBA00001957"/>
    </source>
</evidence>
<evidence type="ECO:0000256" key="5">
    <source>
        <dbReference type="ARBA" id="ARBA00022832"/>
    </source>
</evidence>
<organism evidence="14 15">
    <name type="scientific">Amycolatopsis taiwanensis</name>
    <dbReference type="NCBI Taxonomy" id="342230"/>
    <lineage>
        <taxon>Bacteria</taxon>
        <taxon>Bacillati</taxon>
        <taxon>Actinomycetota</taxon>
        <taxon>Actinomycetes</taxon>
        <taxon>Pseudonocardiales</taxon>
        <taxon>Pseudonocardiaceae</taxon>
        <taxon>Amycolatopsis</taxon>
    </lineage>
</organism>
<comment type="cofactor">
    <cofactor evidence="1">
        <name>pantetheine 4'-phosphate</name>
        <dbReference type="ChEBI" id="CHEBI:47942"/>
    </cofactor>
</comment>
<dbReference type="PANTHER" id="PTHR43775:SF51">
    <property type="entry name" value="INACTIVE PHENOLPHTHIOCEROL SYNTHESIS POLYKETIDE SYNTHASE TYPE I PKS1-RELATED"/>
    <property type="match status" value="1"/>
</dbReference>
<dbReference type="Pfam" id="PF00550">
    <property type="entry name" value="PP-binding"/>
    <property type="match status" value="1"/>
</dbReference>
<evidence type="ECO:0000259" key="13">
    <source>
        <dbReference type="PROSITE" id="PS52019"/>
    </source>
</evidence>
<dbReference type="GO" id="GO:0044550">
    <property type="term" value="P:secondary metabolite biosynthetic process"/>
    <property type="evidence" value="ECO:0007669"/>
    <property type="project" value="UniProtKB-ARBA"/>
</dbReference>
<dbReference type="SMART" id="SM00826">
    <property type="entry name" value="PKS_DH"/>
    <property type="match status" value="1"/>
</dbReference>
<dbReference type="SMART" id="SM00825">
    <property type="entry name" value="PKS_KS"/>
    <property type="match status" value="1"/>
</dbReference>
<dbReference type="InterPro" id="IPR036736">
    <property type="entry name" value="ACP-like_sf"/>
</dbReference>
<dbReference type="InterPro" id="IPR049900">
    <property type="entry name" value="PKS_mFAS_DH"/>
</dbReference>
<dbReference type="Gene3D" id="3.40.47.10">
    <property type="match status" value="1"/>
</dbReference>
<dbReference type="Pfam" id="PF02801">
    <property type="entry name" value="Ketoacyl-synt_C"/>
    <property type="match status" value="1"/>
</dbReference>
<evidence type="ECO:0000256" key="6">
    <source>
        <dbReference type="ARBA" id="ARBA00023098"/>
    </source>
</evidence>
<keyword evidence="2" id="KW-0596">Phosphopantetheine</keyword>
<dbReference type="Gene3D" id="3.40.50.1820">
    <property type="entry name" value="alpha/beta hydrolase"/>
    <property type="match status" value="1"/>
</dbReference>
<dbReference type="EMBL" id="BSTI01000022">
    <property type="protein sequence ID" value="GLY70307.1"/>
    <property type="molecule type" value="Genomic_DNA"/>
</dbReference>
<feature type="domain" description="Carrier" evidence="11">
    <location>
        <begin position="1681"/>
        <end position="1756"/>
    </location>
</feature>
<evidence type="ECO:0000256" key="3">
    <source>
        <dbReference type="ARBA" id="ARBA00022553"/>
    </source>
</evidence>
<dbReference type="Gene3D" id="3.10.129.110">
    <property type="entry name" value="Polyketide synthase dehydratase"/>
    <property type="match status" value="1"/>
</dbReference>
<evidence type="ECO:0000259" key="11">
    <source>
        <dbReference type="PROSITE" id="PS50075"/>
    </source>
</evidence>
<dbReference type="GO" id="GO:0006633">
    <property type="term" value="P:fatty acid biosynthetic process"/>
    <property type="evidence" value="ECO:0007669"/>
    <property type="project" value="InterPro"/>
</dbReference>
<dbReference type="FunFam" id="3.40.47.10:FF:000042">
    <property type="entry name" value="Polyketide synthase Pks13"/>
    <property type="match status" value="1"/>
</dbReference>
<dbReference type="PROSITE" id="PS00012">
    <property type="entry name" value="PHOSPHOPANTETHEINE"/>
    <property type="match status" value="1"/>
</dbReference>
<keyword evidence="7" id="KW-0511">Multifunctional enzyme</keyword>
<evidence type="ECO:0000256" key="10">
    <source>
        <dbReference type="SAM" id="MobiDB-lite"/>
    </source>
</evidence>
<evidence type="ECO:0000256" key="8">
    <source>
        <dbReference type="ARBA" id="ARBA00023315"/>
    </source>
</evidence>
<dbReference type="InterPro" id="IPR042104">
    <property type="entry name" value="PKS_dehydratase_sf"/>
</dbReference>
<protein>
    <recommendedName>
        <fullName evidence="16">Acyl transferase domain-containing protein</fullName>
    </recommendedName>
</protein>
<dbReference type="InterPro" id="IPR020807">
    <property type="entry name" value="PKS_DH"/>
</dbReference>
<dbReference type="Pfam" id="PF16197">
    <property type="entry name" value="KAsynt_C_assoc"/>
    <property type="match status" value="1"/>
</dbReference>
<keyword evidence="4" id="KW-0808">Transferase</keyword>
<dbReference type="PROSITE" id="PS52004">
    <property type="entry name" value="KS3_2"/>
    <property type="match status" value="1"/>
</dbReference>
<dbReference type="InterPro" id="IPR050091">
    <property type="entry name" value="PKS_NRPS_Biosynth_Enz"/>
</dbReference>
<reference evidence="14" key="1">
    <citation type="submission" date="2023-03" db="EMBL/GenBank/DDBJ databases">
        <title>Amycolatopsis taiwanensis NBRC 103393.</title>
        <authorList>
            <person name="Ichikawa N."/>
            <person name="Sato H."/>
            <person name="Tonouchi N."/>
        </authorList>
    </citation>
    <scope>NUCLEOTIDE SEQUENCE</scope>
    <source>
        <strain evidence="14">NBRC 103393</strain>
    </source>
</reference>
<dbReference type="InterPro" id="IPR014031">
    <property type="entry name" value="Ketoacyl_synth_C"/>
</dbReference>
<dbReference type="InterPro" id="IPR016036">
    <property type="entry name" value="Malonyl_transacylase_ACP-bd"/>
</dbReference>
<proteinExistence type="predicted"/>
<dbReference type="Pfam" id="PF08659">
    <property type="entry name" value="KR"/>
    <property type="match status" value="1"/>
</dbReference>
<dbReference type="InterPro" id="IPR013968">
    <property type="entry name" value="PKS_KR"/>
</dbReference>
<evidence type="ECO:0000259" key="12">
    <source>
        <dbReference type="PROSITE" id="PS52004"/>
    </source>
</evidence>
<dbReference type="SUPFAM" id="SSF52151">
    <property type="entry name" value="FabD/lysophospholipase-like"/>
    <property type="match status" value="1"/>
</dbReference>
<feature type="region of interest" description="C-terminal hotdog fold" evidence="9">
    <location>
        <begin position="1456"/>
        <end position="1599"/>
    </location>
</feature>
<dbReference type="InterPro" id="IPR057326">
    <property type="entry name" value="KR_dom"/>
</dbReference>
<dbReference type="GO" id="GO:0031177">
    <property type="term" value="F:phosphopantetheine binding"/>
    <property type="evidence" value="ECO:0007669"/>
    <property type="project" value="InterPro"/>
</dbReference>
<dbReference type="FunFam" id="1.10.1200.10:FF:000016">
    <property type="entry name" value="Non-ribosomal peptide synthase"/>
    <property type="match status" value="1"/>
</dbReference>
<keyword evidence="6" id="KW-0443">Lipid metabolism</keyword>
<name>A0A9W6RA16_9PSEU</name>
<dbReference type="SMART" id="SM00827">
    <property type="entry name" value="PKS_AT"/>
    <property type="match status" value="1"/>
</dbReference>
<dbReference type="InterPro" id="IPR032821">
    <property type="entry name" value="PKS_assoc"/>
</dbReference>
<dbReference type="PROSITE" id="PS52019">
    <property type="entry name" value="PKS_MFAS_DH"/>
    <property type="match status" value="1"/>
</dbReference>
<dbReference type="Pfam" id="PF21089">
    <property type="entry name" value="PKS_DH_N"/>
    <property type="match status" value="1"/>
</dbReference>
<evidence type="ECO:0000256" key="2">
    <source>
        <dbReference type="ARBA" id="ARBA00022450"/>
    </source>
</evidence>
<feature type="domain" description="PKS/mFAS DH" evidence="13">
    <location>
        <begin position="1317"/>
        <end position="1599"/>
    </location>
</feature>
<dbReference type="RefSeq" id="WP_285489533.1">
    <property type="nucleotide sequence ID" value="NZ_BSTI01000022.1"/>
</dbReference>
<dbReference type="InterPro" id="IPR014043">
    <property type="entry name" value="Acyl_transferase_dom"/>
</dbReference>
<evidence type="ECO:0000256" key="7">
    <source>
        <dbReference type="ARBA" id="ARBA00023268"/>
    </source>
</evidence>
<dbReference type="InterPro" id="IPR020841">
    <property type="entry name" value="PKS_Beta-ketoAc_synthase_dom"/>
</dbReference>
<feature type="region of interest" description="N-terminal hotdog fold" evidence="9">
    <location>
        <begin position="1317"/>
        <end position="1442"/>
    </location>
</feature>
<dbReference type="InterPro" id="IPR018201">
    <property type="entry name" value="Ketoacyl_synth_AS"/>
</dbReference>
<dbReference type="GO" id="GO:0004312">
    <property type="term" value="F:fatty acid synthase activity"/>
    <property type="evidence" value="ECO:0007669"/>
    <property type="project" value="TreeGrafter"/>
</dbReference>
<dbReference type="PROSITE" id="PS00606">
    <property type="entry name" value="KS3_1"/>
    <property type="match status" value="1"/>
</dbReference>
<dbReference type="CDD" id="cd00833">
    <property type="entry name" value="PKS"/>
    <property type="match status" value="1"/>
</dbReference>
<feature type="active site" description="Proton donor; for dehydratase activity" evidence="9">
    <location>
        <position position="1514"/>
    </location>
</feature>
<dbReference type="InterPro" id="IPR009081">
    <property type="entry name" value="PP-bd_ACP"/>
</dbReference>
<keyword evidence="15" id="KW-1185">Reference proteome</keyword>
<keyword evidence="8" id="KW-0012">Acyltransferase</keyword>
<dbReference type="PANTHER" id="PTHR43775">
    <property type="entry name" value="FATTY ACID SYNTHASE"/>
    <property type="match status" value="1"/>
</dbReference>
<gene>
    <name evidence="14" type="ORF">Atai01_69260</name>
</gene>
<evidence type="ECO:0000256" key="9">
    <source>
        <dbReference type="PROSITE-ProRule" id="PRU01363"/>
    </source>
</evidence>
<dbReference type="SUPFAM" id="SSF53901">
    <property type="entry name" value="Thiolase-like"/>
    <property type="match status" value="1"/>
</dbReference>
<dbReference type="PROSITE" id="PS50075">
    <property type="entry name" value="CARRIER"/>
    <property type="match status" value="1"/>
</dbReference>
<feature type="region of interest" description="Disordered" evidence="10">
    <location>
        <begin position="1757"/>
        <end position="1777"/>
    </location>
</feature>
<evidence type="ECO:0000313" key="14">
    <source>
        <dbReference type="EMBL" id="GLY70307.1"/>
    </source>
</evidence>
<dbReference type="Pfam" id="PF00698">
    <property type="entry name" value="Acyl_transf_1"/>
    <property type="match status" value="1"/>
</dbReference>
<dbReference type="InterPro" id="IPR016035">
    <property type="entry name" value="Acyl_Trfase/lysoPLipase"/>
</dbReference>
<comment type="caution">
    <text evidence="14">The sequence shown here is derived from an EMBL/GenBank/DDBJ whole genome shotgun (WGS) entry which is preliminary data.</text>
</comment>
<dbReference type="InterPro" id="IPR014030">
    <property type="entry name" value="Ketoacyl_synth_N"/>
</dbReference>
<evidence type="ECO:0000256" key="4">
    <source>
        <dbReference type="ARBA" id="ARBA00022679"/>
    </source>
</evidence>
<dbReference type="InterPro" id="IPR020806">
    <property type="entry name" value="PKS_PP-bd"/>
</dbReference>
<dbReference type="Pfam" id="PF00109">
    <property type="entry name" value="ketoacyl-synt"/>
    <property type="match status" value="1"/>
</dbReference>
<dbReference type="Gene3D" id="3.30.70.3290">
    <property type="match status" value="1"/>
</dbReference>
<dbReference type="InterPro" id="IPR006162">
    <property type="entry name" value="Ppantetheine_attach_site"/>
</dbReference>
<dbReference type="Proteomes" id="UP001165136">
    <property type="component" value="Unassembled WGS sequence"/>
</dbReference>